<dbReference type="Proteomes" id="UP000192342">
    <property type="component" value="Unassembled WGS sequence"/>
</dbReference>
<evidence type="ECO:0000256" key="2">
    <source>
        <dbReference type="ARBA" id="ARBA00022448"/>
    </source>
</evidence>
<keyword evidence="5 11" id="KW-0812">Transmembrane</keyword>
<keyword evidence="7" id="KW-0406">Ion transport</keyword>
<evidence type="ECO:0000256" key="11">
    <source>
        <dbReference type="PROSITE-ProRule" id="PRU01360"/>
    </source>
</evidence>
<dbReference type="PANTHER" id="PTHR32552">
    <property type="entry name" value="FERRICHROME IRON RECEPTOR-RELATED"/>
    <property type="match status" value="1"/>
</dbReference>
<dbReference type="PANTHER" id="PTHR32552:SF81">
    <property type="entry name" value="TONB-DEPENDENT OUTER MEMBRANE RECEPTOR"/>
    <property type="match status" value="1"/>
</dbReference>
<evidence type="ECO:0000256" key="5">
    <source>
        <dbReference type="ARBA" id="ARBA00022692"/>
    </source>
</evidence>
<feature type="signal peptide" evidence="13">
    <location>
        <begin position="1"/>
        <end position="17"/>
    </location>
</feature>
<accession>A0A1Y1SB63</accession>
<feature type="domain" description="TonB-dependent receptor-like beta-barrel" evidence="14">
    <location>
        <begin position="270"/>
        <end position="708"/>
    </location>
</feature>
<keyword evidence="9 11" id="KW-0472">Membrane</keyword>
<feature type="chain" id="PRO_5013231463" evidence="13">
    <location>
        <begin position="18"/>
        <end position="739"/>
    </location>
</feature>
<dbReference type="Pfam" id="PF07715">
    <property type="entry name" value="Plug"/>
    <property type="match status" value="1"/>
</dbReference>
<keyword evidence="4" id="KW-0410">Iron transport</keyword>
<gene>
    <name evidence="16" type="ORF">ATO7_11323</name>
</gene>
<keyword evidence="8 12" id="KW-0798">TonB box</keyword>
<dbReference type="AlphaFoldDB" id="A0A1Y1SB63"/>
<keyword evidence="10 11" id="KW-0998">Cell outer membrane</keyword>
<comment type="similarity">
    <text evidence="11 12">Belongs to the TonB-dependent receptor family.</text>
</comment>
<dbReference type="Gene3D" id="2.40.170.20">
    <property type="entry name" value="TonB-dependent receptor, beta-barrel domain"/>
    <property type="match status" value="1"/>
</dbReference>
<comment type="subcellular location">
    <subcellularLocation>
        <location evidence="1 11">Cell outer membrane</location>
        <topology evidence="1 11">Multi-pass membrane protein</topology>
    </subcellularLocation>
</comment>
<evidence type="ECO:0000256" key="9">
    <source>
        <dbReference type="ARBA" id="ARBA00023136"/>
    </source>
</evidence>
<organism evidence="16 17">
    <name type="scientific">Oceanococcus atlanticus</name>
    <dbReference type="NCBI Taxonomy" id="1317117"/>
    <lineage>
        <taxon>Bacteria</taxon>
        <taxon>Pseudomonadati</taxon>
        <taxon>Pseudomonadota</taxon>
        <taxon>Gammaproteobacteria</taxon>
        <taxon>Chromatiales</taxon>
        <taxon>Oceanococcaceae</taxon>
        <taxon>Oceanococcus</taxon>
    </lineage>
</organism>
<dbReference type="InterPro" id="IPR012910">
    <property type="entry name" value="Plug_dom"/>
</dbReference>
<dbReference type="PROSITE" id="PS52016">
    <property type="entry name" value="TONB_DEPENDENT_REC_3"/>
    <property type="match status" value="1"/>
</dbReference>
<dbReference type="InterPro" id="IPR039426">
    <property type="entry name" value="TonB-dep_rcpt-like"/>
</dbReference>
<proteinExistence type="inferred from homology"/>
<reference evidence="16 17" key="1">
    <citation type="submission" date="2013-04" db="EMBL/GenBank/DDBJ databases">
        <title>Oceanococcus atlanticus 22II-S10r2 Genome Sequencing.</title>
        <authorList>
            <person name="Lai Q."/>
            <person name="Li G."/>
            <person name="Shao Z."/>
        </authorList>
    </citation>
    <scope>NUCLEOTIDE SEQUENCE [LARGE SCALE GENOMIC DNA]</scope>
    <source>
        <strain evidence="16 17">22II-S10r2</strain>
    </source>
</reference>
<keyword evidence="17" id="KW-1185">Reference proteome</keyword>
<evidence type="ECO:0000256" key="12">
    <source>
        <dbReference type="RuleBase" id="RU003357"/>
    </source>
</evidence>
<evidence type="ECO:0000256" key="4">
    <source>
        <dbReference type="ARBA" id="ARBA00022496"/>
    </source>
</evidence>
<keyword evidence="3 11" id="KW-1134">Transmembrane beta strand</keyword>
<dbReference type="InterPro" id="IPR036942">
    <property type="entry name" value="Beta-barrel_TonB_sf"/>
</dbReference>
<keyword evidence="6" id="KW-0408">Iron</keyword>
<dbReference type="STRING" id="1317117.ATO7_11323"/>
<keyword evidence="2 11" id="KW-0813">Transport</keyword>
<protein>
    <submittedName>
        <fullName evidence="16">TonB-dependent receptor</fullName>
    </submittedName>
</protein>
<evidence type="ECO:0000259" key="15">
    <source>
        <dbReference type="Pfam" id="PF07715"/>
    </source>
</evidence>
<feature type="domain" description="TonB-dependent receptor plug" evidence="15">
    <location>
        <begin position="62"/>
        <end position="176"/>
    </location>
</feature>
<evidence type="ECO:0000313" key="17">
    <source>
        <dbReference type="Proteomes" id="UP000192342"/>
    </source>
</evidence>
<keyword evidence="16" id="KW-0675">Receptor</keyword>
<evidence type="ECO:0000256" key="8">
    <source>
        <dbReference type="ARBA" id="ARBA00023077"/>
    </source>
</evidence>
<dbReference type="EMBL" id="AQQV01000003">
    <property type="protein sequence ID" value="ORE85880.1"/>
    <property type="molecule type" value="Genomic_DNA"/>
</dbReference>
<dbReference type="Pfam" id="PF00593">
    <property type="entry name" value="TonB_dep_Rec_b-barrel"/>
    <property type="match status" value="1"/>
</dbReference>
<evidence type="ECO:0000256" key="6">
    <source>
        <dbReference type="ARBA" id="ARBA00023004"/>
    </source>
</evidence>
<evidence type="ECO:0000256" key="1">
    <source>
        <dbReference type="ARBA" id="ARBA00004571"/>
    </source>
</evidence>
<evidence type="ECO:0000256" key="7">
    <source>
        <dbReference type="ARBA" id="ARBA00023065"/>
    </source>
</evidence>
<dbReference type="GO" id="GO:0009279">
    <property type="term" value="C:cell outer membrane"/>
    <property type="evidence" value="ECO:0007669"/>
    <property type="project" value="UniProtKB-SubCell"/>
</dbReference>
<dbReference type="SUPFAM" id="SSF56935">
    <property type="entry name" value="Porins"/>
    <property type="match status" value="1"/>
</dbReference>
<evidence type="ECO:0000256" key="3">
    <source>
        <dbReference type="ARBA" id="ARBA00022452"/>
    </source>
</evidence>
<evidence type="ECO:0000313" key="16">
    <source>
        <dbReference type="EMBL" id="ORE85880.1"/>
    </source>
</evidence>
<evidence type="ECO:0000259" key="14">
    <source>
        <dbReference type="Pfam" id="PF00593"/>
    </source>
</evidence>
<dbReference type="GO" id="GO:0006826">
    <property type="term" value="P:iron ion transport"/>
    <property type="evidence" value="ECO:0007669"/>
    <property type="project" value="UniProtKB-KW"/>
</dbReference>
<evidence type="ECO:0000256" key="13">
    <source>
        <dbReference type="SAM" id="SignalP"/>
    </source>
</evidence>
<evidence type="ECO:0000256" key="10">
    <source>
        <dbReference type="ARBA" id="ARBA00023237"/>
    </source>
</evidence>
<keyword evidence="13" id="KW-0732">Signal</keyword>
<sequence>MFYLGLGGLLSAAPLLAAEPADDAPQAEDAVITLPAESPPATQDAVELAPIVVSGEKMSRRLEDTASSVQVISASDIASSSMDDLYDAYERTANVSMDNAGLGKVGGFVIRGISNNGVTAQNFATNTPLSSVFVDGIPLSIAGALGGPLDLWDVDSVEILRGPQSTNQGQSALAGAIHLMTRDPDEFFDARARVRHGNDGLRQYAAALGLPLLGGFSARLTHQQSQSDGEVYNVTREEFGNREDLEHNRIKLGWQSADGESAKVVLSYGRADSYRGQTQISGDPRQRQAVANDPEYVDNVSDVASLRASWLLSDGTRLSAQSGLSTTEQQRLDDYNASAEDDGTIENLSDDETWTHELRVNFADLSVLGRQLQGVAGVFASHRDGAMDLYIRDGDVLGGQPFSAYVDIQTLVDQTRKGYAAFTEVEWALASRWTLIAGLRYDTESLDFEYFNNADLALTRDGPPLIGDLIGDIIGPVVDLPADGEGQGSADSDAVLPKLGLRFELTPDAIVGITAQRAYRAGGLSVNFVRGTFNTFDPEYTTTGEVFLRLALFDRRVRLRSNLFYTDWQDQQVSVQLSDNANDTQTENAGASKLYGAELEIDARLWRALRGFASLGYTHTEFVEFDSTTGDYSGNEFPSAPRRSAALGLSWDTQGDGLYAQLDANYQDDSFRTADNDPEQTSDARTLVNGRLGWRHNQLDIYLAGRNLLDRFYLEQRAFGLFVAGPARSLMVGIDLSFN</sequence>
<name>A0A1Y1SB63_9GAMM</name>
<dbReference type="InterPro" id="IPR000531">
    <property type="entry name" value="Beta-barrel_TonB"/>
</dbReference>
<comment type="caution">
    <text evidence="16">The sequence shown here is derived from an EMBL/GenBank/DDBJ whole genome shotgun (WGS) entry which is preliminary data.</text>
</comment>